<keyword evidence="3" id="KW-1185">Reference proteome</keyword>
<dbReference type="Gene3D" id="3.90.70.10">
    <property type="entry name" value="Cysteine proteinases"/>
    <property type="match status" value="1"/>
</dbReference>
<evidence type="ECO:0000259" key="1">
    <source>
        <dbReference type="SMART" id="SM00645"/>
    </source>
</evidence>
<accession>A0A541BMS4</accession>
<dbReference type="GO" id="GO:0008234">
    <property type="term" value="F:cysteine-type peptidase activity"/>
    <property type="evidence" value="ECO:0007669"/>
    <property type="project" value="InterPro"/>
</dbReference>
<comment type="caution">
    <text evidence="2">The sequence shown here is derived from an EMBL/GenBank/DDBJ whole genome shotgun (WGS) entry which is preliminary data.</text>
</comment>
<dbReference type="SMART" id="SM00645">
    <property type="entry name" value="Pept_C1"/>
    <property type="match status" value="1"/>
</dbReference>
<gene>
    <name evidence="2" type="ORF">FK531_09175</name>
</gene>
<proteinExistence type="predicted"/>
<dbReference type="GO" id="GO:0006508">
    <property type="term" value="P:proteolysis"/>
    <property type="evidence" value="ECO:0007669"/>
    <property type="project" value="InterPro"/>
</dbReference>
<reference evidence="2 3" key="1">
    <citation type="submission" date="2019-06" db="EMBL/GenBank/DDBJ databases">
        <title>Rhodococcus spaelei sp. nov., isolated from a cave.</title>
        <authorList>
            <person name="Lee S.D."/>
        </authorList>
    </citation>
    <scope>NUCLEOTIDE SEQUENCE [LARGE SCALE GENOMIC DNA]</scope>
    <source>
        <strain evidence="2 3">C9-5</strain>
    </source>
</reference>
<dbReference type="CDD" id="cd02619">
    <property type="entry name" value="Peptidase_C1"/>
    <property type="match status" value="1"/>
</dbReference>
<feature type="domain" description="Peptidase C1A papain C-terminal" evidence="1">
    <location>
        <begin position="32"/>
        <end position="243"/>
    </location>
</feature>
<sequence length="258" mass="27876">MTRRIARYGWLPDLPDQRDHVYAAPPAILGEMPAKVDLSTDCPPVYDQGQLGSCTGNGIAAALQFDAMKQKLPDQSTPSRLFIYYNERALEGTVNQDAGAQIRDGIKTVNSDGACPETEWPYNVEAFATKPPDSCYADAAKFRAIGYSRVARTLPQMKGCLAAGYPIVFGFTVYESFESGQVATTGEVPMPGAGEQVLGGHCVVAVGYDDSTSQFLIRNSWGPGWGQKGYATMPYAYLLSPGLSSDFWTIRTVSAATQ</sequence>
<dbReference type="RefSeq" id="WP_142097982.1">
    <property type="nucleotide sequence ID" value="NZ_VIGH01000003.1"/>
</dbReference>
<dbReference type="InterPro" id="IPR000668">
    <property type="entry name" value="Peptidase_C1A_C"/>
</dbReference>
<organism evidence="2 3">
    <name type="scientific">Rhodococcus spelaei</name>
    <dbReference type="NCBI Taxonomy" id="2546320"/>
    <lineage>
        <taxon>Bacteria</taxon>
        <taxon>Bacillati</taxon>
        <taxon>Actinomycetota</taxon>
        <taxon>Actinomycetes</taxon>
        <taxon>Mycobacteriales</taxon>
        <taxon>Nocardiaceae</taxon>
        <taxon>Rhodococcus</taxon>
    </lineage>
</organism>
<dbReference type="Proteomes" id="UP000316256">
    <property type="component" value="Unassembled WGS sequence"/>
</dbReference>
<dbReference type="AlphaFoldDB" id="A0A541BMS4"/>
<dbReference type="InterPro" id="IPR038765">
    <property type="entry name" value="Papain-like_cys_pep_sf"/>
</dbReference>
<evidence type="ECO:0000313" key="2">
    <source>
        <dbReference type="EMBL" id="TQF73632.1"/>
    </source>
</evidence>
<name>A0A541BMS4_9NOCA</name>
<protein>
    <submittedName>
        <fullName evidence="2">C1 family peptidase</fullName>
    </submittedName>
</protein>
<dbReference type="EMBL" id="VIGH01000003">
    <property type="protein sequence ID" value="TQF73632.1"/>
    <property type="molecule type" value="Genomic_DNA"/>
</dbReference>
<dbReference type="SUPFAM" id="SSF54001">
    <property type="entry name" value="Cysteine proteinases"/>
    <property type="match status" value="1"/>
</dbReference>
<dbReference type="OrthoDB" id="5289073at2"/>
<dbReference type="Pfam" id="PF00112">
    <property type="entry name" value="Peptidase_C1"/>
    <property type="match status" value="1"/>
</dbReference>
<evidence type="ECO:0000313" key="3">
    <source>
        <dbReference type="Proteomes" id="UP000316256"/>
    </source>
</evidence>